<dbReference type="SUPFAM" id="SSF101898">
    <property type="entry name" value="NHL repeat"/>
    <property type="match status" value="1"/>
</dbReference>
<dbReference type="RefSeq" id="WP_164352236.1">
    <property type="nucleotide sequence ID" value="NZ_JAABNT010000002.1"/>
</dbReference>
<gene>
    <name evidence="2" type="ORF">GV827_03035</name>
</gene>
<reference evidence="2 3" key="1">
    <citation type="submission" date="2020-01" db="EMBL/GenBank/DDBJ databases">
        <title>Sulfitobacter sediminilitoris sp. nov., isolated from a tidal flat.</title>
        <authorList>
            <person name="Park S."/>
            <person name="Yoon J.-H."/>
        </authorList>
    </citation>
    <scope>NUCLEOTIDE SEQUENCE [LARGE SCALE GENOMIC DNA]</scope>
    <source>
        <strain evidence="2 3">JBTF-M27</strain>
    </source>
</reference>
<dbReference type="InterPro" id="IPR027372">
    <property type="entry name" value="Phytase-like_dom"/>
</dbReference>
<protein>
    <submittedName>
        <fullName evidence="2">Esterase-like activity of phytase family protein</fullName>
    </submittedName>
</protein>
<sequence length="284" mass="30871">MIVAAYAAALPASADPAQKIDSNLIWDISEPWFGGFSGLEVSPDGQSLTIISDRGVLVTARLIRSAGTVIGIELLSVTPLRQADGTPLQGDLIDAEGLAIDADGQAFISFENKHRVMALDLSGGITTPLASYKDFEQLGFNTGLEALAIHPDGRLFTLSEGKADETGSTPLYQLHGGRWTISHRVPLRGPFVPVGADFDDNGRFYLLERMLSPLGFRSRIRRFDLDAGPNAVETLVSTIPGTFDNLEALSVWRDPMGQIRLTLISDDNFLSLQRTQIVEYVIKE</sequence>
<dbReference type="AlphaFoldDB" id="A0A6P0C6B0"/>
<proteinExistence type="predicted"/>
<organism evidence="2 3">
    <name type="scientific">Sulfitobacter sediminilitoris</name>
    <dbReference type="NCBI Taxonomy" id="2698830"/>
    <lineage>
        <taxon>Bacteria</taxon>
        <taxon>Pseudomonadati</taxon>
        <taxon>Pseudomonadota</taxon>
        <taxon>Alphaproteobacteria</taxon>
        <taxon>Rhodobacterales</taxon>
        <taxon>Roseobacteraceae</taxon>
        <taxon>Sulfitobacter</taxon>
    </lineage>
</organism>
<keyword evidence="3" id="KW-1185">Reference proteome</keyword>
<evidence type="ECO:0000313" key="2">
    <source>
        <dbReference type="EMBL" id="NEK21377.1"/>
    </source>
</evidence>
<dbReference type="EMBL" id="JAABNT010000002">
    <property type="protein sequence ID" value="NEK21377.1"/>
    <property type="molecule type" value="Genomic_DNA"/>
</dbReference>
<dbReference type="PIRSF" id="PIRSF031900">
    <property type="entry name" value="UCP031900"/>
    <property type="match status" value="1"/>
</dbReference>
<dbReference type="InterPro" id="IPR011042">
    <property type="entry name" value="6-blade_b-propeller_TolB-like"/>
</dbReference>
<evidence type="ECO:0000259" key="1">
    <source>
        <dbReference type="Pfam" id="PF13449"/>
    </source>
</evidence>
<feature type="domain" description="Phytase-like" evidence="1">
    <location>
        <begin position="32"/>
        <end position="269"/>
    </location>
</feature>
<accession>A0A6P0C6B0</accession>
<dbReference type="InterPro" id="IPR014567">
    <property type="entry name" value="UCP031900"/>
</dbReference>
<evidence type="ECO:0000313" key="3">
    <source>
        <dbReference type="Proteomes" id="UP000468591"/>
    </source>
</evidence>
<name>A0A6P0C6B0_9RHOB</name>
<comment type="caution">
    <text evidence="2">The sequence shown here is derived from an EMBL/GenBank/DDBJ whole genome shotgun (WGS) entry which is preliminary data.</text>
</comment>
<dbReference type="Proteomes" id="UP000468591">
    <property type="component" value="Unassembled WGS sequence"/>
</dbReference>
<dbReference type="Pfam" id="PF13449">
    <property type="entry name" value="Phytase-like"/>
    <property type="match status" value="1"/>
</dbReference>
<dbReference type="Gene3D" id="2.120.10.30">
    <property type="entry name" value="TolB, C-terminal domain"/>
    <property type="match status" value="1"/>
</dbReference>